<accession>A0A916J134</accession>
<dbReference type="Proteomes" id="UP000742786">
    <property type="component" value="Unassembled WGS sequence"/>
</dbReference>
<dbReference type="Pfam" id="PF13861">
    <property type="entry name" value="FLgD_tudor"/>
    <property type="match status" value="1"/>
</dbReference>
<evidence type="ECO:0000256" key="4">
    <source>
        <dbReference type="ARBA" id="ARBA00024746"/>
    </source>
</evidence>
<protein>
    <recommendedName>
        <fullName evidence="2 5">Basal-body rod modification protein FlgD</fullName>
    </recommendedName>
</protein>
<keyword evidence="8" id="KW-0969">Cilium</keyword>
<comment type="function">
    <text evidence="4 5">Required for flagellar hook formation. May act as a scaffolding protein.</text>
</comment>
<keyword evidence="3 5" id="KW-1005">Bacterial flagellum biogenesis</keyword>
<feature type="domain" description="FlgD/Vpr Ig-like" evidence="6">
    <location>
        <begin position="108"/>
        <end position="179"/>
    </location>
</feature>
<keyword evidence="9" id="KW-1185">Reference proteome</keyword>
<evidence type="ECO:0000313" key="9">
    <source>
        <dbReference type="Proteomes" id="UP000742786"/>
    </source>
</evidence>
<evidence type="ECO:0000256" key="2">
    <source>
        <dbReference type="ARBA" id="ARBA00016013"/>
    </source>
</evidence>
<dbReference type="Pfam" id="PF03963">
    <property type="entry name" value="FlgD"/>
    <property type="match status" value="1"/>
</dbReference>
<name>A0A916J134_9PROT</name>
<dbReference type="InterPro" id="IPR025963">
    <property type="entry name" value="FLgD_Tudor"/>
</dbReference>
<dbReference type="RefSeq" id="WP_220634274.1">
    <property type="nucleotide sequence ID" value="NZ_CAJQUM010000001.1"/>
</dbReference>
<evidence type="ECO:0000313" key="8">
    <source>
        <dbReference type="EMBL" id="CAG4882175.1"/>
    </source>
</evidence>
<reference evidence="8" key="1">
    <citation type="submission" date="2021-04" db="EMBL/GenBank/DDBJ databases">
        <authorList>
            <person name="Hornung B."/>
        </authorList>
    </citation>
    <scope>NUCLEOTIDE SEQUENCE</scope>
    <source>
        <strain evidence="8">G5G6</strain>
    </source>
</reference>
<comment type="similarity">
    <text evidence="1 5">Belongs to the FlgD family.</text>
</comment>
<feature type="domain" description="FlgD Tudor-like" evidence="7">
    <location>
        <begin position="88"/>
        <end position="220"/>
    </location>
</feature>
<dbReference type="Gene3D" id="2.60.40.4070">
    <property type="match status" value="1"/>
</dbReference>
<organism evidence="8 9">
    <name type="scientific">Georgfuchsia toluolica</name>
    <dbReference type="NCBI Taxonomy" id="424218"/>
    <lineage>
        <taxon>Bacteria</taxon>
        <taxon>Pseudomonadati</taxon>
        <taxon>Pseudomonadota</taxon>
        <taxon>Betaproteobacteria</taxon>
        <taxon>Nitrosomonadales</taxon>
        <taxon>Sterolibacteriaceae</taxon>
        <taxon>Georgfuchsia</taxon>
    </lineage>
</organism>
<keyword evidence="8" id="KW-0966">Cell projection</keyword>
<dbReference type="Pfam" id="PF13860">
    <property type="entry name" value="FlgD_ig"/>
    <property type="match status" value="1"/>
</dbReference>
<gene>
    <name evidence="8" type="primary">flgD</name>
    <name evidence="8" type="ORF">GTOL_10057</name>
</gene>
<sequence length="223" mass="22634">MSAINAVYNAPVDMTTLNGSSSTAASSTRDAQDRFLKLLVVQMKNQDPLNPMDNAQVTTQIAQLNTVSGIDKLNTTLTNMAASFSAAQSIQATSLIGHGVLVPGSSLNLQNGTALFGADLPQSVDHLKVSIQDGAGNVLHSMDVGPHPAGSVVLSWDGVTDAGMTAANGNYKLVLDASAAGSAIPATPLSFSQVEGVSSTAGGVVLNLGGAQTAVLSDVKQIM</sequence>
<keyword evidence="8" id="KW-0282">Flagellum</keyword>
<evidence type="ECO:0000256" key="1">
    <source>
        <dbReference type="ARBA" id="ARBA00010577"/>
    </source>
</evidence>
<proteinExistence type="inferred from homology"/>
<evidence type="ECO:0000259" key="6">
    <source>
        <dbReference type="Pfam" id="PF13860"/>
    </source>
</evidence>
<evidence type="ECO:0000256" key="3">
    <source>
        <dbReference type="ARBA" id="ARBA00022795"/>
    </source>
</evidence>
<dbReference type="InterPro" id="IPR025965">
    <property type="entry name" value="FlgD/Vpr_Ig-like"/>
</dbReference>
<evidence type="ECO:0000259" key="7">
    <source>
        <dbReference type="Pfam" id="PF13861"/>
    </source>
</evidence>
<dbReference type="GO" id="GO:0044781">
    <property type="term" value="P:bacterial-type flagellum organization"/>
    <property type="evidence" value="ECO:0007669"/>
    <property type="project" value="UniProtKB-UniRule"/>
</dbReference>
<dbReference type="EMBL" id="CAJQUM010000001">
    <property type="protein sequence ID" value="CAG4882175.1"/>
    <property type="molecule type" value="Genomic_DNA"/>
</dbReference>
<dbReference type="Gene3D" id="2.30.30.910">
    <property type="match status" value="1"/>
</dbReference>
<evidence type="ECO:0000256" key="5">
    <source>
        <dbReference type="RuleBase" id="RU362076"/>
    </source>
</evidence>
<dbReference type="InterPro" id="IPR005648">
    <property type="entry name" value="FlgD"/>
</dbReference>
<comment type="caution">
    <text evidence="8">The sequence shown here is derived from an EMBL/GenBank/DDBJ whole genome shotgun (WGS) entry which is preliminary data.</text>
</comment>
<dbReference type="AlphaFoldDB" id="A0A916J134"/>